<dbReference type="EMBL" id="BSUK01000001">
    <property type="protein sequence ID" value="GMA26473.1"/>
    <property type="molecule type" value="Genomic_DNA"/>
</dbReference>
<accession>A0ABQ6I6Q8</accession>
<dbReference type="Gene3D" id="3.90.180.10">
    <property type="entry name" value="Medium-chain alcohol dehydrogenases, catalytic domain"/>
    <property type="match status" value="1"/>
</dbReference>
<dbReference type="InterPro" id="IPR036291">
    <property type="entry name" value="NAD(P)-bd_dom_sf"/>
</dbReference>
<evidence type="ECO:0000313" key="3">
    <source>
        <dbReference type="Proteomes" id="UP001157091"/>
    </source>
</evidence>
<dbReference type="RefSeq" id="WP_284294747.1">
    <property type="nucleotide sequence ID" value="NZ_BSUK01000001.1"/>
</dbReference>
<dbReference type="InterPro" id="IPR011032">
    <property type="entry name" value="GroES-like_sf"/>
</dbReference>
<organism evidence="2 3">
    <name type="scientific">Luteimicrobium album</name>
    <dbReference type="NCBI Taxonomy" id="1054550"/>
    <lineage>
        <taxon>Bacteria</taxon>
        <taxon>Bacillati</taxon>
        <taxon>Actinomycetota</taxon>
        <taxon>Actinomycetes</taxon>
        <taxon>Micrococcales</taxon>
        <taxon>Luteimicrobium</taxon>
    </lineage>
</organism>
<comment type="caution">
    <text evidence="2">The sequence shown here is derived from an EMBL/GenBank/DDBJ whole genome shotgun (WGS) entry which is preliminary data.</text>
</comment>
<name>A0ABQ6I6Q8_9MICO</name>
<dbReference type="Gene3D" id="3.40.50.720">
    <property type="entry name" value="NAD(P)-binding Rossmann-like Domain"/>
    <property type="match status" value="1"/>
</dbReference>
<feature type="compositionally biased region" description="Low complexity" evidence="1">
    <location>
        <begin position="1"/>
        <end position="15"/>
    </location>
</feature>
<keyword evidence="3" id="KW-1185">Reference proteome</keyword>
<evidence type="ECO:0000256" key="1">
    <source>
        <dbReference type="SAM" id="MobiDB-lite"/>
    </source>
</evidence>
<protein>
    <submittedName>
        <fullName evidence="2">NADPH:quinone reductase</fullName>
    </submittedName>
</protein>
<dbReference type="SUPFAM" id="SSF51735">
    <property type="entry name" value="NAD(P)-binding Rossmann-fold domains"/>
    <property type="match status" value="1"/>
</dbReference>
<sequence length="325" mass="33184">MLAAVVTGPGAAPVAESFPEPPVAEGRETVTLVAAGLHPIVRQLASGEHYGSTDGWPSVPGVDAVARTADGSLVYTVFTAHPYGTLAERLAVPMTFPLPDGTDPLQAAAALNPGMASWLPLREAARRGPLGTVLVVGATGVAGSLAVQNALALGAEHVVAVGRDAAALDHVVAGGRGAVTAVPLSSLHDDDVRALTGALAEHRPDLVLDFVWGAPAEAVLDALTRSGLDEDDHRTEYVEIGQTAGPRASVPAALLRSSALTLRGSGAGSGSVQDILAEIPVYLQRLADGVVRVDVEAYPLDRVAEAWGATPRGRRVVVTGPAYDG</sequence>
<proteinExistence type="predicted"/>
<reference evidence="3" key="1">
    <citation type="journal article" date="2019" name="Int. J. Syst. Evol. Microbiol.">
        <title>The Global Catalogue of Microorganisms (GCM) 10K type strain sequencing project: providing services to taxonomists for standard genome sequencing and annotation.</title>
        <authorList>
            <consortium name="The Broad Institute Genomics Platform"/>
            <consortium name="The Broad Institute Genome Sequencing Center for Infectious Disease"/>
            <person name="Wu L."/>
            <person name="Ma J."/>
        </authorList>
    </citation>
    <scope>NUCLEOTIDE SEQUENCE [LARGE SCALE GENOMIC DNA]</scope>
    <source>
        <strain evidence="3">NBRC 106348</strain>
    </source>
</reference>
<dbReference type="InterPro" id="IPR051397">
    <property type="entry name" value="Zn-ADH-like_protein"/>
</dbReference>
<dbReference type="Proteomes" id="UP001157091">
    <property type="component" value="Unassembled WGS sequence"/>
</dbReference>
<dbReference type="PANTHER" id="PTHR43677">
    <property type="entry name" value="SHORT-CHAIN DEHYDROGENASE/REDUCTASE"/>
    <property type="match status" value="1"/>
</dbReference>
<gene>
    <name evidence="2" type="ORF">GCM10025864_42320</name>
</gene>
<dbReference type="PANTHER" id="PTHR43677:SF11">
    <property type="entry name" value="ZINC-CONTAINING ALCOHOL DEHYDROGENASE"/>
    <property type="match status" value="1"/>
</dbReference>
<feature type="region of interest" description="Disordered" evidence="1">
    <location>
        <begin position="1"/>
        <end position="22"/>
    </location>
</feature>
<evidence type="ECO:0000313" key="2">
    <source>
        <dbReference type="EMBL" id="GMA26473.1"/>
    </source>
</evidence>
<dbReference type="SUPFAM" id="SSF50129">
    <property type="entry name" value="GroES-like"/>
    <property type="match status" value="1"/>
</dbReference>